<gene>
    <name evidence="6" type="ORF">ACHHYP_02998</name>
</gene>
<dbReference type="STRING" id="1202772.A0A1V9Z4U4"/>
<dbReference type="Proteomes" id="UP000243579">
    <property type="component" value="Unassembled WGS sequence"/>
</dbReference>
<dbReference type="CDD" id="cd22963">
    <property type="entry name" value="DD_CrRSP4-like"/>
    <property type="match status" value="1"/>
</dbReference>
<comment type="caution">
    <text evidence="6">The sequence shown here is derived from an EMBL/GenBank/DDBJ whole genome shotgun (WGS) entry which is preliminary data.</text>
</comment>
<evidence type="ECO:0000313" key="7">
    <source>
        <dbReference type="Proteomes" id="UP000243579"/>
    </source>
</evidence>
<keyword evidence="7" id="KW-1185">Reference proteome</keyword>
<protein>
    <submittedName>
        <fullName evidence="6">Flagellar radial spoke protein</fullName>
    </submittedName>
</protein>
<dbReference type="InterPro" id="IPR006802">
    <property type="entry name" value="Radial_spoke"/>
</dbReference>
<dbReference type="OrthoDB" id="272202at2759"/>
<organism evidence="6 7">
    <name type="scientific">Achlya hypogyna</name>
    <name type="common">Oomycete</name>
    <name type="synonym">Protoachlya hypogyna</name>
    <dbReference type="NCBI Taxonomy" id="1202772"/>
    <lineage>
        <taxon>Eukaryota</taxon>
        <taxon>Sar</taxon>
        <taxon>Stramenopiles</taxon>
        <taxon>Oomycota</taxon>
        <taxon>Saprolegniomycetes</taxon>
        <taxon>Saprolegniales</taxon>
        <taxon>Achlyaceae</taxon>
        <taxon>Achlya</taxon>
    </lineage>
</organism>
<dbReference type="GO" id="GO:0001534">
    <property type="term" value="C:radial spoke"/>
    <property type="evidence" value="ECO:0007669"/>
    <property type="project" value="InterPro"/>
</dbReference>
<evidence type="ECO:0000256" key="2">
    <source>
        <dbReference type="ARBA" id="ARBA00022490"/>
    </source>
</evidence>
<keyword evidence="5" id="KW-0966">Cell projection</keyword>
<evidence type="ECO:0000256" key="1">
    <source>
        <dbReference type="ARBA" id="ARBA00004430"/>
    </source>
</evidence>
<keyword evidence="4" id="KW-0206">Cytoskeleton</keyword>
<evidence type="ECO:0000256" key="4">
    <source>
        <dbReference type="ARBA" id="ARBA00023212"/>
    </source>
</evidence>
<evidence type="ECO:0000313" key="6">
    <source>
        <dbReference type="EMBL" id="OQR93006.1"/>
    </source>
</evidence>
<dbReference type="PANTHER" id="PTHR13159">
    <property type="entry name" value="RADIAL SPOKEHEAD-RELATED"/>
    <property type="match status" value="1"/>
</dbReference>
<reference evidence="6 7" key="1">
    <citation type="journal article" date="2014" name="Genome Biol. Evol.">
        <title>The secreted proteins of Achlya hypogyna and Thraustotheca clavata identify the ancestral oomycete secretome and reveal gene acquisitions by horizontal gene transfer.</title>
        <authorList>
            <person name="Misner I."/>
            <person name="Blouin N."/>
            <person name="Leonard G."/>
            <person name="Richards T.A."/>
            <person name="Lane C.E."/>
        </authorList>
    </citation>
    <scope>NUCLEOTIDE SEQUENCE [LARGE SCALE GENOMIC DNA]</scope>
    <source>
        <strain evidence="6 7">ATCC 48635</strain>
    </source>
</reference>
<evidence type="ECO:0000256" key="5">
    <source>
        <dbReference type="ARBA" id="ARBA00023273"/>
    </source>
</evidence>
<proteinExistence type="predicted"/>
<sequence>MSGPNLTLEEAKAYLRLENAGVNLYDHLSEVLLKLLVERPNDAVNAFEHLSCTVRQERFKRPPEAVNIEIAADADAKARQEAWGKAATGLLKIQIGEEEVAPETPSGVADLLDEANMFEWAGLGFSRGETFRLSLALQKLATINTTVKLRFWGKILGIGMDYYVAEGELPEPYEPEDLDAEEGANGLNKNTYWVMKDNGAYEWVQLPPVRRDQIIAARALRRFVRGNLDGKVHGHPPFPGSEKNFLRAQIARISAATVLCPAGYFVVTEEGAIEPPEEAPEAKTAADLADLGNWVHYTKEINAQYGRSVPLPPRTNDDGEEVPWEGEEFADPLRALSEDKAGSWRLERLPNTVSAAVGEMAVVKSLVWPGAVALGVGKKFLNVYVGHALKAKVGHDHQVQLPKPLQVDYGISVEGDADLKLKFTNLQEQPDVLVDPTPPEDTDA</sequence>
<accession>A0A1V9Z4U4</accession>
<dbReference type="AlphaFoldDB" id="A0A1V9Z4U4"/>
<dbReference type="GO" id="GO:0035082">
    <property type="term" value="P:axoneme assembly"/>
    <property type="evidence" value="ECO:0007669"/>
    <property type="project" value="TreeGrafter"/>
</dbReference>
<name>A0A1V9Z4U4_ACHHY</name>
<evidence type="ECO:0000256" key="3">
    <source>
        <dbReference type="ARBA" id="ARBA00023069"/>
    </source>
</evidence>
<dbReference type="Pfam" id="PF04712">
    <property type="entry name" value="Radial_spoke"/>
    <property type="match status" value="2"/>
</dbReference>
<keyword evidence="2" id="KW-0963">Cytoplasm</keyword>
<dbReference type="EMBL" id="JNBR01000433">
    <property type="protein sequence ID" value="OQR93006.1"/>
    <property type="molecule type" value="Genomic_DNA"/>
</dbReference>
<keyword evidence="6" id="KW-0282">Flagellum</keyword>
<keyword evidence="3" id="KW-0969">Cilium</keyword>
<dbReference type="GO" id="GO:0060294">
    <property type="term" value="P:cilium movement involved in cell motility"/>
    <property type="evidence" value="ECO:0007669"/>
    <property type="project" value="InterPro"/>
</dbReference>
<comment type="subcellular location">
    <subcellularLocation>
        <location evidence="1">Cytoplasm</location>
        <location evidence="1">Cytoskeleton</location>
        <location evidence="1">Cilium axoneme</location>
    </subcellularLocation>
</comment>
<dbReference type="PANTHER" id="PTHR13159:SF0">
    <property type="entry name" value="RADIAL SPOKE HEAD 6 HOMOLOG A"/>
    <property type="match status" value="1"/>
</dbReference>